<dbReference type="GO" id="GO:0004519">
    <property type="term" value="F:endonuclease activity"/>
    <property type="evidence" value="ECO:0007669"/>
    <property type="project" value="UniProtKB-KW"/>
</dbReference>
<organism evidence="1 2">
    <name type="scientific">Nocardiopsis mwathae</name>
    <dbReference type="NCBI Taxonomy" id="1472723"/>
    <lineage>
        <taxon>Bacteria</taxon>
        <taxon>Bacillati</taxon>
        <taxon>Actinomycetota</taxon>
        <taxon>Actinomycetes</taxon>
        <taxon>Streptosporangiales</taxon>
        <taxon>Nocardiopsidaceae</taxon>
        <taxon>Nocardiopsis</taxon>
    </lineage>
</organism>
<proteinExistence type="predicted"/>
<keyword evidence="1" id="KW-0378">Hydrolase</keyword>
<dbReference type="EMBL" id="JACHDS010000001">
    <property type="protein sequence ID" value="MBB6173608.1"/>
    <property type="molecule type" value="Genomic_DNA"/>
</dbReference>
<evidence type="ECO:0000313" key="1">
    <source>
        <dbReference type="EMBL" id="MBB6173608.1"/>
    </source>
</evidence>
<keyword evidence="1" id="KW-0540">Nuclease</keyword>
<gene>
    <name evidence="1" type="ORF">HNR23_003668</name>
</gene>
<reference evidence="1 2" key="1">
    <citation type="submission" date="2020-08" db="EMBL/GenBank/DDBJ databases">
        <title>Sequencing the genomes of 1000 actinobacteria strains.</title>
        <authorList>
            <person name="Klenk H.-P."/>
        </authorList>
    </citation>
    <scope>NUCLEOTIDE SEQUENCE [LARGE SCALE GENOMIC DNA]</scope>
    <source>
        <strain evidence="1 2">DSM 46659</strain>
    </source>
</reference>
<keyword evidence="1" id="KW-0255">Endonuclease</keyword>
<name>A0A7W9YK22_9ACTN</name>
<keyword evidence="2" id="KW-1185">Reference proteome</keyword>
<dbReference type="AlphaFoldDB" id="A0A7W9YK22"/>
<accession>A0A7W9YK22</accession>
<dbReference type="InterPro" id="IPR035093">
    <property type="entry name" value="RelE/ParE_toxin_dom_sf"/>
</dbReference>
<comment type="caution">
    <text evidence="1">The sequence shown here is derived from an EMBL/GenBank/DDBJ whole genome shotgun (WGS) entry which is preliminary data.</text>
</comment>
<dbReference type="Proteomes" id="UP000546642">
    <property type="component" value="Unassembled WGS sequence"/>
</dbReference>
<dbReference type="Gene3D" id="3.30.2310.20">
    <property type="entry name" value="RelE-like"/>
    <property type="match status" value="1"/>
</dbReference>
<sequence length="81" mass="9025">MTIRSVLWTPEAQAVAQKLPRNLRKQVRESLAALATGPIPPDNASPDMGVPDAYHVITSERTMIVGVYENEVRVWVIRVNT</sequence>
<evidence type="ECO:0000313" key="2">
    <source>
        <dbReference type="Proteomes" id="UP000546642"/>
    </source>
</evidence>
<protein>
    <submittedName>
        <fullName evidence="1">mRNA-degrading endonuclease RelE of RelBE toxin-antitoxin system</fullName>
    </submittedName>
</protein>
<dbReference type="RefSeq" id="WP_184077099.1">
    <property type="nucleotide sequence ID" value="NZ_JACHDS010000001.1"/>
</dbReference>
<dbReference type="SUPFAM" id="SSF143011">
    <property type="entry name" value="RelE-like"/>
    <property type="match status" value="1"/>
</dbReference>